<dbReference type="EMBL" id="KV448640">
    <property type="protein sequence ID" value="OAX34226.1"/>
    <property type="molecule type" value="Genomic_DNA"/>
</dbReference>
<gene>
    <name evidence="1" type="ORF">K503DRAFT_461768</name>
</gene>
<sequence>MPGPMIEHHTRTSSDTLTIYCRVLPRAKPARLTGRTAEGCSQQSIISNLFPTVHPELPQYLIPYHPTQTMRFSFIVTITALITSMSVSASVCRQAAMPCGGDDCCDGLYCDHTPTVGYCVPITA</sequence>
<keyword evidence="2" id="KW-1185">Reference proteome</keyword>
<accession>A0A1B7MNQ9</accession>
<name>A0A1B7MNQ9_9AGAM</name>
<reference evidence="1 2" key="1">
    <citation type="submission" date="2016-06" db="EMBL/GenBank/DDBJ databases">
        <title>Comparative genomics of the ectomycorrhizal sister species Rhizopogon vinicolor and Rhizopogon vesiculosus (Basidiomycota: Boletales) reveals a divergence of the mating type B locus.</title>
        <authorList>
            <consortium name="DOE Joint Genome Institute"/>
            <person name="Mujic A.B."/>
            <person name="Kuo A."/>
            <person name="Tritt A."/>
            <person name="Lipzen A."/>
            <person name="Chen C."/>
            <person name="Johnson J."/>
            <person name="Sharma A."/>
            <person name="Barry K."/>
            <person name="Grigoriev I.V."/>
            <person name="Spatafora J.W."/>
        </authorList>
    </citation>
    <scope>NUCLEOTIDE SEQUENCE [LARGE SCALE GENOMIC DNA]</scope>
    <source>
        <strain evidence="1 2">AM-OR11-026</strain>
    </source>
</reference>
<dbReference type="Proteomes" id="UP000092154">
    <property type="component" value="Unassembled WGS sequence"/>
</dbReference>
<dbReference type="AlphaFoldDB" id="A0A1B7MNQ9"/>
<dbReference type="InParanoid" id="A0A1B7MNQ9"/>
<evidence type="ECO:0000313" key="2">
    <source>
        <dbReference type="Proteomes" id="UP000092154"/>
    </source>
</evidence>
<evidence type="ECO:0000313" key="1">
    <source>
        <dbReference type="EMBL" id="OAX34226.1"/>
    </source>
</evidence>
<proteinExistence type="predicted"/>
<protein>
    <submittedName>
        <fullName evidence="1">Uncharacterized protein</fullName>
    </submittedName>
</protein>
<organism evidence="1 2">
    <name type="scientific">Rhizopogon vinicolor AM-OR11-026</name>
    <dbReference type="NCBI Taxonomy" id="1314800"/>
    <lineage>
        <taxon>Eukaryota</taxon>
        <taxon>Fungi</taxon>
        <taxon>Dikarya</taxon>
        <taxon>Basidiomycota</taxon>
        <taxon>Agaricomycotina</taxon>
        <taxon>Agaricomycetes</taxon>
        <taxon>Agaricomycetidae</taxon>
        <taxon>Boletales</taxon>
        <taxon>Suillineae</taxon>
        <taxon>Rhizopogonaceae</taxon>
        <taxon>Rhizopogon</taxon>
    </lineage>
</organism>